<organism evidence="5 6">
    <name type="scientific">Elaeis guineensis var. tenera</name>
    <name type="common">Oil palm</name>
    <dbReference type="NCBI Taxonomy" id="51953"/>
    <lineage>
        <taxon>Eukaryota</taxon>
        <taxon>Viridiplantae</taxon>
        <taxon>Streptophyta</taxon>
        <taxon>Embryophyta</taxon>
        <taxon>Tracheophyta</taxon>
        <taxon>Spermatophyta</taxon>
        <taxon>Magnoliopsida</taxon>
        <taxon>Liliopsida</taxon>
        <taxon>Arecaceae</taxon>
        <taxon>Arecoideae</taxon>
        <taxon>Cocoseae</taxon>
        <taxon>Elaeidinae</taxon>
        <taxon>Elaeis</taxon>
    </lineage>
</organism>
<dbReference type="PANTHER" id="PTHR31234">
    <property type="entry name" value="LATE EMBRYOGENESIS ABUNDANT (LEA) HYDROXYPROLINE-RICH GLYCOPROTEIN FAMILY"/>
    <property type="match status" value="1"/>
</dbReference>
<proteinExistence type="predicted"/>
<evidence type="ECO:0000313" key="6">
    <source>
        <dbReference type="RefSeq" id="XP_010931389.1"/>
    </source>
</evidence>
<dbReference type="OrthoDB" id="777695at2759"/>
<feature type="region of interest" description="Disordered" evidence="3">
    <location>
        <begin position="1"/>
        <end position="85"/>
    </location>
</feature>
<dbReference type="InterPro" id="IPR044839">
    <property type="entry name" value="NDR1-like"/>
</dbReference>
<comment type="subcellular location">
    <subcellularLocation>
        <location evidence="1">Membrane</location>
    </subcellularLocation>
</comment>
<dbReference type="InParanoid" id="A0A6I9RRU2"/>
<keyword evidence="2 4" id="KW-0472">Membrane</keyword>
<feature type="compositionally biased region" description="Basic and acidic residues" evidence="3">
    <location>
        <begin position="36"/>
        <end position="50"/>
    </location>
</feature>
<dbReference type="KEGG" id="egu:105052317"/>
<evidence type="ECO:0000256" key="2">
    <source>
        <dbReference type="ARBA" id="ARBA00023136"/>
    </source>
</evidence>
<accession>A0A6I9RRU2</accession>
<keyword evidence="4" id="KW-0812">Transmembrane</keyword>
<feature type="compositionally biased region" description="Pro residues" evidence="3">
    <location>
        <begin position="26"/>
        <end position="35"/>
    </location>
</feature>
<dbReference type="GeneID" id="105052317"/>
<evidence type="ECO:0000256" key="1">
    <source>
        <dbReference type="ARBA" id="ARBA00004370"/>
    </source>
</evidence>
<protein>
    <submittedName>
        <fullName evidence="6">NDR1/HIN1-like protein 6 isoform X1</fullName>
    </submittedName>
</protein>
<dbReference type="GO" id="GO:0005886">
    <property type="term" value="C:plasma membrane"/>
    <property type="evidence" value="ECO:0007669"/>
    <property type="project" value="TreeGrafter"/>
</dbReference>
<name>A0A6I9RRU2_ELAGV</name>
<sequence>MAELDAAHAPRLQRPPGSAYTDDDGPPPGPLPKPPGHAERPTNPHPDHHHPITIFPEPIKPADKKKKTSTPKGSSSSAGDDRPRRRRSCCCLCCIWSFVAFIVILVLLALFSALIYAWLHPKLPEFRVEKLGVSRLNVSEKAGHAVLDAGFDVAIAVRNRNDAVRLEHGIMKVGVFAGDDVRLGKGSAPGFRQEENNMTVVAVETRVTRMAVESAAGKALERRYKSKTLEVDVVVETEERAVVGNWRSAWMPVKVVCADVKPSRDHNGAGSRCGIRLFGRISLSGEESSYFWA</sequence>
<evidence type="ECO:0000256" key="4">
    <source>
        <dbReference type="SAM" id="Phobius"/>
    </source>
</evidence>
<dbReference type="Proteomes" id="UP000504607">
    <property type="component" value="Chromosome 10"/>
</dbReference>
<evidence type="ECO:0000256" key="3">
    <source>
        <dbReference type="SAM" id="MobiDB-lite"/>
    </source>
</evidence>
<gene>
    <name evidence="6" type="primary">LOC105052317</name>
</gene>
<evidence type="ECO:0000313" key="5">
    <source>
        <dbReference type="Proteomes" id="UP000504607"/>
    </source>
</evidence>
<dbReference type="RefSeq" id="XP_010931389.1">
    <property type="nucleotide sequence ID" value="XM_010933087.2"/>
</dbReference>
<dbReference type="AlphaFoldDB" id="A0A6I9RRU2"/>
<keyword evidence="5" id="KW-1185">Reference proteome</keyword>
<dbReference type="PANTHER" id="PTHR31234:SF35">
    <property type="entry name" value="LATE EMBRYOGENESIS ABUNDANT (LEA) HYDROXYPROLINE-RICH GLYCOPROTEIN FAMILY"/>
    <property type="match status" value="1"/>
</dbReference>
<keyword evidence="4" id="KW-1133">Transmembrane helix</keyword>
<reference evidence="6" key="1">
    <citation type="submission" date="2025-08" db="UniProtKB">
        <authorList>
            <consortium name="RefSeq"/>
        </authorList>
    </citation>
    <scope>IDENTIFICATION</scope>
</reference>
<feature type="transmembrane region" description="Helical" evidence="4">
    <location>
        <begin position="95"/>
        <end position="119"/>
    </location>
</feature>
<dbReference type="GO" id="GO:0098542">
    <property type="term" value="P:defense response to other organism"/>
    <property type="evidence" value="ECO:0007669"/>
    <property type="project" value="InterPro"/>
</dbReference>